<dbReference type="RefSeq" id="WP_151967903.1">
    <property type="nucleotide sequence ID" value="NZ_AP019860.1"/>
</dbReference>
<dbReference type="Proteomes" id="UP000326354">
    <property type="component" value="Chromosome"/>
</dbReference>
<organism evidence="3 4">
    <name type="scientific">Uabimicrobium amorphum</name>
    <dbReference type="NCBI Taxonomy" id="2596890"/>
    <lineage>
        <taxon>Bacteria</taxon>
        <taxon>Pseudomonadati</taxon>
        <taxon>Planctomycetota</taxon>
        <taxon>Candidatus Uabimicrobiia</taxon>
        <taxon>Candidatus Uabimicrobiales</taxon>
        <taxon>Candidatus Uabimicrobiaceae</taxon>
        <taxon>Candidatus Uabimicrobium</taxon>
    </lineage>
</organism>
<dbReference type="OrthoDB" id="9795554at2"/>
<accession>A0A5S9IL48</accession>
<dbReference type="EMBL" id="AP019860">
    <property type="protein sequence ID" value="BBM83714.1"/>
    <property type="molecule type" value="Genomic_DNA"/>
</dbReference>
<gene>
    <name evidence="3" type="ORF">UABAM_02067</name>
</gene>
<protein>
    <recommendedName>
        <fullName evidence="2">Sialate O-acetylesterase domain-containing protein</fullName>
    </recommendedName>
</protein>
<evidence type="ECO:0000313" key="4">
    <source>
        <dbReference type="Proteomes" id="UP000326354"/>
    </source>
</evidence>
<dbReference type="Gene3D" id="3.40.50.1110">
    <property type="entry name" value="SGNH hydrolase"/>
    <property type="match status" value="1"/>
</dbReference>
<evidence type="ECO:0000259" key="2">
    <source>
        <dbReference type="Pfam" id="PF03629"/>
    </source>
</evidence>
<keyword evidence="1" id="KW-0378">Hydrolase</keyword>
<feature type="domain" description="Sialate O-acetylesterase" evidence="2">
    <location>
        <begin position="99"/>
        <end position="324"/>
    </location>
</feature>
<dbReference type="SUPFAM" id="SSF52266">
    <property type="entry name" value="SGNH hydrolase"/>
    <property type="match status" value="1"/>
</dbReference>
<dbReference type="InterPro" id="IPR052940">
    <property type="entry name" value="Carb_Esterase_6"/>
</dbReference>
<reference evidence="3 4" key="1">
    <citation type="submission" date="2019-08" db="EMBL/GenBank/DDBJ databases">
        <title>Complete genome sequence of Candidatus Uab amorphum.</title>
        <authorList>
            <person name="Shiratori T."/>
            <person name="Suzuki S."/>
            <person name="Kakizawa Y."/>
            <person name="Ishida K."/>
        </authorList>
    </citation>
    <scope>NUCLEOTIDE SEQUENCE [LARGE SCALE GENOMIC DNA]</scope>
    <source>
        <strain evidence="3 4">SRT547</strain>
    </source>
</reference>
<dbReference type="Pfam" id="PF03629">
    <property type="entry name" value="SASA"/>
    <property type="match status" value="1"/>
</dbReference>
<dbReference type="PANTHER" id="PTHR31988:SF19">
    <property type="entry name" value="9-O-ACETYL-N-ACETYLNEURAMINIC ACID DEACETYLASE-RELATED"/>
    <property type="match status" value="1"/>
</dbReference>
<name>A0A5S9IL48_UABAM</name>
<evidence type="ECO:0000313" key="3">
    <source>
        <dbReference type="EMBL" id="BBM83714.1"/>
    </source>
</evidence>
<proteinExistence type="predicted"/>
<dbReference type="InterPro" id="IPR036514">
    <property type="entry name" value="SGNH_hydro_sf"/>
</dbReference>
<keyword evidence="4" id="KW-1185">Reference proteome</keyword>
<evidence type="ECO:0000256" key="1">
    <source>
        <dbReference type="ARBA" id="ARBA00022801"/>
    </source>
</evidence>
<dbReference type="InterPro" id="IPR005181">
    <property type="entry name" value="SASA"/>
</dbReference>
<dbReference type="GO" id="GO:0016788">
    <property type="term" value="F:hydrolase activity, acting on ester bonds"/>
    <property type="evidence" value="ECO:0007669"/>
    <property type="project" value="UniProtKB-ARBA"/>
</dbReference>
<dbReference type="PANTHER" id="PTHR31988">
    <property type="entry name" value="ESTERASE, PUTATIVE (DUF303)-RELATED"/>
    <property type="match status" value="1"/>
</dbReference>
<dbReference type="AlphaFoldDB" id="A0A5S9IL48"/>
<sequence length="335" mass="37760">MTIKIFSPQNHQIFQRNDFNKSNVIFSGFVSNEINEIIIEVSDKENEQCLTSVTIDIMQDKSFFSSVEIPSGGWYCANVCMVKDGQKILVDSRVFAVGEVFLAAGQSNSTNYGEERSQQTSGMVACFAHNHWELARDPLPGAHDVSEGGSPWLFFGDYLYEKLGVPIGIAITGHGGTQVKEWLPDDEFCGQCEEKRGLFNWMMLRLQQLGVRGCRAVLWHQGESDAGNGTAKELYYERLRNIITTCREQCGWYIPWFVALVSYRSPDSCLHISVREAQKKICDDAIAFLGPDTDSLVDENRDLQGAGVHFSLKGLENHGQMWGTKIEKWLKNHKI</sequence>
<dbReference type="KEGG" id="uam:UABAM_02067"/>